<name>Q9K9F4_HALH5</name>
<keyword evidence="2 5" id="KW-0812">Transmembrane</keyword>
<dbReference type="AlphaFoldDB" id="Q9K9F4"/>
<dbReference type="Proteomes" id="UP000001258">
    <property type="component" value="Chromosome"/>
</dbReference>
<dbReference type="HOGENOM" id="CLU_148050_0_0_9"/>
<evidence type="ECO:0000256" key="1">
    <source>
        <dbReference type="ARBA" id="ARBA00004141"/>
    </source>
</evidence>
<organism evidence="6 7">
    <name type="scientific">Halalkalibacterium halodurans (strain ATCC BAA-125 / DSM 18197 / FERM 7344 / JCM 9153 / C-125)</name>
    <name type="common">Bacillus halodurans</name>
    <dbReference type="NCBI Taxonomy" id="272558"/>
    <lineage>
        <taxon>Bacteria</taxon>
        <taxon>Bacillati</taxon>
        <taxon>Bacillota</taxon>
        <taxon>Bacilli</taxon>
        <taxon>Bacillales</taxon>
        <taxon>Bacillaceae</taxon>
        <taxon>Halalkalibacterium (ex Joshi et al. 2022)</taxon>
    </lineage>
</organism>
<feature type="transmembrane region" description="Helical" evidence="5">
    <location>
        <begin position="12"/>
        <end position="31"/>
    </location>
</feature>
<keyword evidence="7" id="KW-1185">Reference proteome</keyword>
<feature type="transmembrane region" description="Helical" evidence="5">
    <location>
        <begin position="43"/>
        <end position="66"/>
    </location>
</feature>
<dbReference type="Pfam" id="PF07681">
    <property type="entry name" value="DoxX"/>
    <property type="match status" value="1"/>
</dbReference>
<comment type="subcellular location">
    <subcellularLocation>
        <location evidence="1">Membrane</location>
        <topology evidence="1">Multi-pass membrane protein</topology>
    </subcellularLocation>
</comment>
<proteinExistence type="predicted"/>
<protein>
    <submittedName>
        <fullName evidence="6">BH2693 protein</fullName>
    </submittedName>
</protein>
<dbReference type="EMBL" id="BA000004">
    <property type="protein sequence ID" value="BAB06412.1"/>
    <property type="molecule type" value="Genomic_DNA"/>
</dbReference>
<dbReference type="GO" id="GO:0016020">
    <property type="term" value="C:membrane"/>
    <property type="evidence" value="ECO:0007669"/>
    <property type="project" value="UniProtKB-SubCell"/>
</dbReference>
<dbReference type="eggNOG" id="ENOG50333B8">
    <property type="taxonomic scope" value="Bacteria"/>
</dbReference>
<reference evidence="6 7" key="1">
    <citation type="journal article" date="2000" name="Nucleic Acids Res.">
        <title>Complete genome sequence of the alkaliphilic bacterium Bacillus halodurans and genomic sequence comparison with Bacillus subtilis.</title>
        <authorList>
            <person name="Takami H."/>
            <person name="Nakasone K."/>
            <person name="Takaki Y."/>
            <person name="Maeno G."/>
            <person name="Sasaki R."/>
            <person name="Masui N."/>
            <person name="Fuji F."/>
            <person name="Hirama C."/>
            <person name="Nakamura Y."/>
            <person name="Ogasawara N."/>
            <person name="Kuhara S."/>
            <person name="Horikoshi K."/>
        </authorList>
    </citation>
    <scope>NUCLEOTIDE SEQUENCE [LARGE SCALE GENOMIC DNA]</scope>
    <source>
        <strain evidence="7">ATCC BAA-125 / DSM 18197 / FERM 7344 / JCM 9153 / C-125</strain>
    </source>
</reference>
<accession>Q9K9F4</accession>
<dbReference type="RefSeq" id="WP_010898842.1">
    <property type="nucleotide sequence ID" value="NC_002570.2"/>
</dbReference>
<dbReference type="KEGG" id="bha:BH2693"/>
<dbReference type="STRING" id="272558.gene:10728591"/>
<feature type="transmembrane region" description="Helical" evidence="5">
    <location>
        <begin position="73"/>
        <end position="91"/>
    </location>
</feature>
<gene>
    <name evidence="6" type="ordered locus">BH2693</name>
</gene>
<evidence type="ECO:0000256" key="5">
    <source>
        <dbReference type="SAM" id="Phobius"/>
    </source>
</evidence>
<evidence type="ECO:0000256" key="2">
    <source>
        <dbReference type="ARBA" id="ARBA00022692"/>
    </source>
</evidence>
<keyword evidence="3 5" id="KW-1133">Transmembrane helix</keyword>
<dbReference type="PIR" id="E83986">
    <property type="entry name" value="E83986"/>
</dbReference>
<keyword evidence="4 5" id="KW-0472">Membrane</keyword>
<evidence type="ECO:0000256" key="4">
    <source>
        <dbReference type="ARBA" id="ARBA00023136"/>
    </source>
</evidence>
<feature type="transmembrane region" description="Helical" evidence="5">
    <location>
        <begin position="97"/>
        <end position="114"/>
    </location>
</feature>
<evidence type="ECO:0000256" key="3">
    <source>
        <dbReference type="ARBA" id="ARBA00022989"/>
    </source>
</evidence>
<sequence length="129" mass="14645">MLKWLPLVARMVLGSIFLLAGLNGLFVIFGLEPFIDTSEEAMALFQFAYLLVTVKALEVICGILLLMNRFVPLSLAALSPITVNIFLLHVFLDHSLLPLAFLLILCQGYLLYIYRRNFFTLLEKKPLKL</sequence>
<evidence type="ECO:0000313" key="7">
    <source>
        <dbReference type="Proteomes" id="UP000001258"/>
    </source>
</evidence>
<dbReference type="InterPro" id="IPR032808">
    <property type="entry name" value="DoxX"/>
</dbReference>
<evidence type="ECO:0000313" key="6">
    <source>
        <dbReference type="EMBL" id="BAB06412.1"/>
    </source>
</evidence>